<dbReference type="EMBL" id="JAUUTY010000006">
    <property type="protein sequence ID" value="KAK1618164.1"/>
    <property type="molecule type" value="Genomic_DNA"/>
</dbReference>
<feature type="region of interest" description="Disordered" evidence="1">
    <location>
        <begin position="79"/>
        <end position="110"/>
    </location>
</feature>
<dbReference type="AlphaFoldDB" id="A0AAD8REW2"/>
<evidence type="ECO:0000313" key="2">
    <source>
        <dbReference type="EMBL" id="KAK1618164.1"/>
    </source>
</evidence>
<organism evidence="2 3">
    <name type="scientific">Lolium multiflorum</name>
    <name type="common">Italian ryegrass</name>
    <name type="synonym">Lolium perenne subsp. multiflorum</name>
    <dbReference type="NCBI Taxonomy" id="4521"/>
    <lineage>
        <taxon>Eukaryota</taxon>
        <taxon>Viridiplantae</taxon>
        <taxon>Streptophyta</taxon>
        <taxon>Embryophyta</taxon>
        <taxon>Tracheophyta</taxon>
        <taxon>Spermatophyta</taxon>
        <taxon>Magnoliopsida</taxon>
        <taxon>Liliopsida</taxon>
        <taxon>Poales</taxon>
        <taxon>Poaceae</taxon>
        <taxon>BOP clade</taxon>
        <taxon>Pooideae</taxon>
        <taxon>Poodae</taxon>
        <taxon>Poeae</taxon>
        <taxon>Poeae Chloroplast Group 2 (Poeae type)</taxon>
        <taxon>Loliodinae</taxon>
        <taxon>Loliinae</taxon>
        <taxon>Lolium</taxon>
    </lineage>
</organism>
<proteinExistence type="predicted"/>
<name>A0AAD8REW2_LOLMU</name>
<evidence type="ECO:0000313" key="3">
    <source>
        <dbReference type="Proteomes" id="UP001231189"/>
    </source>
</evidence>
<gene>
    <name evidence="2" type="ORF">QYE76_023681</name>
</gene>
<comment type="caution">
    <text evidence="2">The sequence shown here is derived from an EMBL/GenBank/DDBJ whole genome shotgun (WGS) entry which is preliminary data.</text>
</comment>
<accession>A0AAD8REW2</accession>
<keyword evidence="3" id="KW-1185">Reference proteome</keyword>
<evidence type="ECO:0000256" key="1">
    <source>
        <dbReference type="SAM" id="MobiDB-lite"/>
    </source>
</evidence>
<protein>
    <submittedName>
        <fullName evidence="2">Uncharacterized protein</fullName>
    </submittedName>
</protein>
<reference evidence="2" key="1">
    <citation type="submission" date="2023-07" db="EMBL/GenBank/DDBJ databases">
        <title>A chromosome-level genome assembly of Lolium multiflorum.</title>
        <authorList>
            <person name="Chen Y."/>
            <person name="Copetti D."/>
            <person name="Kolliker R."/>
            <person name="Studer B."/>
        </authorList>
    </citation>
    <scope>NUCLEOTIDE SEQUENCE</scope>
    <source>
        <strain evidence="2">02402/16</strain>
        <tissue evidence="2">Leaf</tissue>
    </source>
</reference>
<dbReference type="Proteomes" id="UP001231189">
    <property type="component" value="Unassembled WGS sequence"/>
</dbReference>
<sequence length="110" mass="11087">MAQCHISPPISPAAAGSHVAAVDAEPCLDDALGHSFCYANSAANPAAAAYSSSFRHDISGAALSANSSVPVPLYLSSSAADATGGPMPPPPNYSSRPHHFSSPHFSSTSH</sequence>